<dbReference type="Gene3D" id="1.20.120.710">
    <property type="entry name" value="Haloacid dehalogenase hydrolase-like domain"/>
    <property type="match status" value="1"/>
</dbReference>
<name>A0A1N6VYK4_9SPIO</name>
<accession>A0A1N6VYK4</accession>
<keyword evidence="2 4" id="KW-0378">Hydrolase</keyword>
<dbReference type="InterPro" id="IPR036412">
    <property type="entry name" value="HAD-like_sf"/>
</dbReference>
<reference evidence="4 5" key="1">
    <citation type="submission" date="2017-01" db="EMBL/GenBank/DDBJ databases">
        <authorList>
            <person name="Mah S.A."/>
            <person name="Swanson W.J."/>
            <person name="Moy G.W."/>
            <person name="Vacquier V.D."/>
        </authorList>
    </citation>
    <scope>NUCLEOTIDE SEQUENCE [LARGE SCALE GENOMIC DNA]</scope>
    <source>
        <strain evidence="4 5">ASpG1</strain>
    </source>
</reference>
<organism evidence="4 5">
    <name type="scientific">Alkalispirochaeta americana</name>
    <dbReference type="NCBI Taxonomy" id="159291"/>
    <lineage>
        <taxon>Bacteria</taxon>
        <taxon>Pseudomonadati</taxon>
        <taxon>Spirochaetota</taxon>
        <taxon>Spirochaetia</taxon>
        <taxon>Spirochaetales</taxon>
        <taxon>Spirochaetaceae</taxon>
        <taxon>Alkalispirochaeta</taxon>
    </lineage>
</organism>
<dbReference type="EMBL" id="FTMS01000016">
    <property type="protein sequence ID" value="SIQ82862.1"/>
    <property type="molecule type" value="Genomic_DNA"/>
</dbReference>
<dbReference type="InterPro" id="IPR023214">
    <property type="entry name" value="HAD_sf"/>
</dbReference>
<gene>
    <name evidence="4" type="ORF">SAMN05920897_11623</name>
</gene>
<dbReference type="InterPro" id="IPR051400">
    <property type="entry name" value="HAD-like_hydrolase"/>
</dbReference>
<dbReference type="SFLD" id="SFLDG01129">
    <property type="entry name" value="C1.5:_HAD__Beta-PGM__Phosphata"/>
    <property type="match status" value="1"/>
</dbReference>
<dbReference type="PANTHER" id="PTHR46470">
    <property type="entry name" value="N-ACYLNEURAMINATE-9-PHOSPHATASE"/>
    <property type="match status" value="1"/>
</dbReference>
<evidence type="ECO:0000256" key="1">
    <source>
        <dbReference type="ARBA" id="ARBA00022723"/>
    </source>
</evidence>
<evidence type="ECO:0000313" key="4">
    <source>
        <dbReference type="EMBL" id="SIQ82862.1"/>
    </source>
</evidence>
<proteinExistence type="predicted"/>
<keyword evidence="3" id="KW-0460">Magnesium</keyword>
<dbReference type="GO" id="GO:0016791">
    <property type="term" value="F:phosphatase activity"/>
    <property type="evidence" value="ECO:0007669"/>
    <property type="project" value="TreeGrafter"/>
</dbReference>
<dbReference type="GO" id="GO:0046872">
    <property type="term" value="F:metal ion binding"/>
    <property type="evidence" value="ECO:0007669"/>
    <property type="project" value="UniProtKB-KW"/>
</dbReference>
<dbReference type="RefSeq" id="WP_076489506.1">
    <property type="nucleotide sequence ID" value="NZ_FTMS01000016.1"/>
</dbReference>
<dbReference type="Pfam" id="PF00702">
    <property type="entry name" value="Hydrolase"/>
    <property type="match status" value="1"/>
</dbReference>
<sequence>MQYFPGKKTPKALLFDIDNTLYRHAPYVAHQTDVLVARLARQRGQDEAGTRQLVEKTRREIASATGRTPSLATTFVELGVPIAESILWRRELLRPGDFLGPDPVLAGALRELGQRLPLGVVTNNPEETGWRTLKALGLEDLFPVLAGLDTRECSKPSWPIFQAALDQLGCSPAEVLLVGDRYDVDLEPVIRRGGSGLLLEKDADLTLFPRFLLDQTRPRGKKITLLGDTP</sequence>
<dbReference type="AlphaFoldDB" id="A0A1N6VYK4"/>
<dbReference type="STRING" id="159291.SAMN05920897_11623"/>
<evidence type="ECO:0000256" key="2">
    <source>
        <dbReference type="ARBA" id="ARBA00022801"/>
    </source>
</evidence>
<dbReference type="Proteomes" id="UP000186400">
    <property type="component" value="Unassembled WGS sequence"/>
</dbReference>
<protein>
    <submittedName>
        <fullName evidence="4">Putative hydrolase of the HAD superfamily</fullName>
    </submittedName>
</protein>
<dbReference type="PANTHER" id="PTHR46470:SF2">
    <property type="entry name" value="GLYCERALDEHYDE 3-PHOSPHATE PHOSPHATASE"/>
    <property type="match status" value="1"/>
</dbReference>
<keyword evidence="5" id="KW-1185">Reference proteome</keyword>
<dbReference type="Gene3D" id="3.40.50.1000">
    <property type="entry name" value="HAD superfamily/HAD-like"/>
    <property type="match status" value="1"/>
</dbReference>
<dbReference type="OrthoDB" id="358703at2"/>
<dbReference type="SUPFAM" id="SSF56784">
    <property type="entry name" value="HAD-like"/>
    <property type="match status" value="1"/>
</dbReference>
<evidence type="ECO:0000313" key="5">
    <source>
        <dbReference type="Proteomes" id="UP000186400"/>
    </source>
</evidence>
<dbReference type="SFLD" id="SFLDS00003">
    <property type="entry name" value="Haloacid_Dehalogenase"/>
    <property type="match status" value="1"/>
</dbReference>
<keyword evidence="1" id="KW-0479">Metal-binding</keyword>
<evidence type="ECO:0000256" key="3">
    <source>
        <dbReference type="ARBA" id="ARBA00022842"/>
    </source>
</evidence>